<dbReference type="AlphaFoldDB" id="A0AAE0GCH8"/>
<organism evidence="1 2">
    <name type="scientific">Cymbomonas tetramitiformis</name>
    <dbReference type="NCBI Taxonomy" id="36881"/>
    <lineage>
        <taxon>Eukaryota</taxon>
        <taxon>Viridiplantae</taxon>
        <taxon>Chlorophyta</taxon>
        <taxon>Pyramimonadophyceae</taxon>
        <taxon>Pyramimonadales</taxon>
        <taxon>Pyramimonadaceae</taxon>
        <taxon>Cymbomonas</taxon>
    </lineage>
</organism>
<sequence length="175" mass="19673">MSSEEGSDRMNEGLAHSVNIGDGVNISGAAGRRWAQRWQEWGASSGHSGSRVDEVFWPGERDWFGAGRSEEPWEEQVDRCSREEVGGTRGRGSGWEQWFARTPAVVRVVKLSMLSFVHQLRREVARAAEEGSALRGMLRVSDYPSLMVPKKMRGLFTECVMVALRRMRVDMDVNA</sequence>
<keyword evidence="2" id="KW-1185">Reference proteome</keyword>
<evidence type="ECO:0000313" key="1">
    <source>
        <dbReference type="EMBL" id="KAK3275574.1"/>
    </source>
</evidence>
<dbReference type="Proteomes" id="UP001190700">
    <property type="component" value="Unassembled WGS sequence"/>
</dbReference>
<dbReference type="EMBL" id="LGRX02007142">
    <property type="protein sequence ID" value="KAK3275574.1"/>
    <property type="molecule type" value="Genomic_DNA"/>
</dbReference>
<protein>
    <submittedName>
        <fullName evidence="1">Uncharacterized protein</fullName>
    </submittedName>
</protein>
<reference evidence="1 2" key="1">
    <citation type="journal article" date="2015" name="Genome Biol. Evol.">
        <title>Comparative Genomics of a Bacterivorous Green Alga Reveals Evolutionary Causalities and Consequences of Phago-Mixotrophic Mode of Nutrition.</title>
        <authorList>
            <person name="Burns J.A."/>
            <person name="Paasch A."/>
            <person name="Narechania A."/>
            <person name="Kim E."/>
        </authorList>
    </citation>
    <scope>NUCLEOTIDE SEQUENCE [LARGE SCALE GENOMIC DNA]</scope>
    <source>
        <strain evidence="1 2">PLY_AMNH</strain>
    </source>
</reference>
<gene>
    <name evidence="1" type="ORF">CYMTET_16303</name>
</gene>
<name>A0AAE0GCH8_9CHLO</name>
<accession>A0AAE0GCH8</accession>
<evidence type="ECO:0000313" key="2">
    <source>
        <dbReference type="Proteomes" id="UP001190700"/>
    </source>
</evidence>
<proteinExistence type="predicted"/>
<comment type="caution">
    <text evidence="1">The sequence shown here is derived from an EMBL/GenBank/DDBJ whole genome shotgun (WGS) entry which is preliminary data.</text>
</comment>